<evidence type="ECO:0000256" key="1">
    <source>
        <dbReference type="SAM" id="MobiDB-lite"/>
    </source>
</evidence>
<comment type="caution">
    <text evidence="2">The sequence shown here is derived from an EMBL/GenBank/DDBJ whole genome shotgun (WGS) entry which is preliminary data.</text>
</comment>
<sequence>MKHALTIFRVSLLTVVLLPHALWAGVVNIEPGAASAKLAKTAQVHTTAFQIALADHPEFLKSGKQMRKLRAKLRGQTIARVEYMHPGGTRVYHGRSGHSIRSTLASLKSGNRSSRPSEGTTTSGSDSETSLVDLSDDVAADAAEQVYYPENTREDARARLLPEEESVVQARDIGDGHVHAWDAEIKVFRTIENDIRTGVVLPGGKITGYVSKTICASCRAAIEEFAGEFDVTVDLYEMIEAGKDLPRTPTTVIEKSQASSRHLAKARKIDVDHRIDPQRIGNRRHVSWPGEARIDAFFLEESAQRATEDAGELAACDR</sequence>
<name>A0A7X5QVG2_9GAMM</name>
<dbReference type="Proteomes" id="UP000518878">
    <property type="component" value="Unassembled WGS sequence"/>
</dbReference>
<evidence type="ECO:0000313" key="3">
    <source>
        <dbReference type="Proteomes" id="UP000518878"/>
    </source>
</evidence>
<proteinExistence type="predicted"/>
<feature type="region of interest" description="Disordered" evidence="1">
    <location>
        <begin position="105"/>
        <end position="131"/>
    </location>
</feature>
<feature type="compositionally biased region" description="Low complexity" evidence="1">
    <location>
        <begin position="117"/>
        <end position="131"/>
    </location>
</feature>
<dbReference type="RefSeq" id="WP_166699817.1">
    <property type="nucleotide sequence ID" value="NZ_JAAQTL010000001.1"/>
</dbReference>
<reference evidence="2 3" key="1">
    <citation type="journal article" date="2006" name="Int. J. Syst. Evol. Microbiol.">
        <title>Dyella yeojuensis sp. nov., isolated from greenhouse soil in Korea.</title>
        <authorList>
            <person name="Kim B.Y."/>
            <person name="Weon H.Y."/>
            <person name="Lee K.H."/>
            <person name="Seok S.J."/>
            <person name="Kwon S.W."/>
            <person name="Go S.J."/>
            <person name="Stackebrandt E."/>
        </authorList>
    </citation>
    <scope>NUCLEOTIDE SEQUENCE [LARGE SCALE GENOMIC DNA]</scope>
    <source>
        <strain evidence="2 3">DSM 17673</strain>
    </source>
</reference>
<gene>
    <name evidence="2" type="ORF">HBF32_11840</name>
</gene>
<keyword evidence="3" id="KW-1185">Reference proteome</keyword>
<organism evidence="2 3">
    <name type="scientific">Luteibacter yeojuensis</name>
    <dbReference type="NCBI Taxonomy" id="345309"/>
    <lineage>
        <taxon>Bacteria</taxon>
        <taxon>Pseudomonadati</taxon>
        <taxon>Pseudomonadota</taxon>
        <taxon>Gammaproteobacteria</taxon>
        <taxon>Lysobacterales</taxon>
        <taxon>Rhodanobacteraceae</taxon>
        <taxon>Luteibacter</taxon>
    </lineage>
</organism>
<dbReference type="EMBL" id="JAAQTL010000001">
    <property type="protein sequence ID" value="NID16151.1"/>
    <property type="molecule type" value="Genomic_DNA"/>
</dbReference>
<evidence type="ECO:0000313" key="2">
    <source>
        <dbReference type="EMBL" id="NID16151.1"/>
    </source>
</evidence>
<protein>
    <submittedName>
        <fullName evidence="2">Uncharacterized protein</fullName>
    </submittedName>
</protein>
<feature type="compositionally biased region" description="Polar residues" evidence="1">
    <location>
        <begin position="105"/>
        <end position="116"/>
    </location>
</feature>
<accession>A0A7X5QVG2</accession>
<dbReference type="AlphaFoldDB" id="A0A7X5QVG2"/>